<dbReference type="FunFam" id="3.20.20.80:FF:000039">
    <property type="entry name" value="Glucosidase, alpha neutral C"/>
    <property type="match status" value="1"/>
</dbReference>
<dbReference type="Gene3D" id="3.20.20.80">
    <property type="entry name" value="Glycosidases"/>
    <property type="match status" value="2"/>
</dbReference>
<dbReference type="InterPro" id="IPR033403">
    <property type="entry name" value="DUF5110"/>
</dbReference>
<dbReference type="InterPro" id="IPR025887">
    <property type="entry name" value="Glyco_hydro_31_N_dom"/>
</dbReference>
<evidence type="ECO:0000256" key="10">
    <source>
        <dbReference type="ARBA" id="ARBA00073689"/>
    </source>
</evidence>
<dbReference type="EMBL" id="DF237070">
    <property type="protein sequence ID" value="GAQ82710.1"/>
    <property type="molecule type" value="Genomic_DNA"/>
</dbReference>
<sequence length="925" mass="103264">MGGGEKVLMSPALIGFALCLLLSCQCAFAVKSEEFRKCHEASFCRRNRAKEPGASTFALGGKLQQAAGGGLSGTVINKDFPGVELPLEISAYGDGIVRVKVTEVPEKKRFEVPDVLDEGLDSKKSPIVSARSSKDTWLTLGGNKLRILHDPFRIDAFVDGRPILSINGRGLFNFEHYREKPANISEEESGTWEEIFKSHTDSKPKGPASVAFDAAFINAEQLYGIPERATRLPLKPTKGLEGAESEPYRLFNLDVFEYVHESPFGLYGAVPMMMAHGAQGTAGLFFLNAAEMFIDVLAKAEHMIPGLEDKSRIDTHWIAESGIFDVFLLLGPTPKNVVQQYTTVTGKPVMPQLFSIAYHQCRWNYKDEADVNAVDAGFDEHDIPYDVLWLDIEHTDHKKYFTWDHSLFPHPKEMQNRIAAKGRKMVTIVDPHIKRDSGYYIHEEATAKGYYVKNKDGNDFEGWCWPGSSSYLDMLSPEVRDWWAEQYLLDKYKESTLTLYSWNDMNEPSVFNGPELTMPRDNLHYDGVEHRDLHNLNGLLFHKASVEGLLKRGKNNDRPFVLSRAFFAGTQRIGAIWTGDNTAEWTHLQVSVPMLLSLGVAGISFAGADVGGFFGNPEPDLLTRWYQVGAYYPFFRGHAHLDTKRREPWLFGEPYTTLIRDAIRTRYALLPYVYTVFYEAHKTGLPVMRPLWLEYPDEASTWALDESFLLGSDILVHPVVTKDAFQVSAFFPGKEPWYEVRTGAAHTGAAGKAITLPVTGLESFPAFQRGGSIIARKDRPRRSTTQMANDPYTLYIALNSTGAAEGLLYVDDGRSFDYEKEAYVLRRFTFQNGRLECSDAAPTGESAKGFALPNKIEKIVVMGLPKIAEKSSTFRAVLGDTDGKIQLESAVEPPVMGSGGDATALVIKRPWLSVAEDWSVQIVSS</sequence>
<dbReference type="SUPFAM" id="SSF74650">
    <property type="entry name" value="Galactose mutarotase-like"/>
    <property type="match status" value="1"/>
</dbReference>
<evidence type="ECO:0000259" key="14">
    <source>
        <dbReference type="Pfam" id="PF13802"/>
    </source>
</evidence>
<dbReference type="GO" id="GO:0030246">
    <property type="term" value="F:carbohydrate binding"/>
    <property type="evidence" value="ECO:0007669"/>
    <property type="project" value="InterPro"/>
</dbReference>
<comment type="pathway">
    <text evidence="2">Glycan metabolism; N-glycan metabolism.</text>
</comment>
<evidence type="ECO:0000256" key="9">
    <source>
        <dbReference type="ARBA" id="ARBA00042895"/>
    </source>
</evidence>
<dbReference type="Pfam" id="PF17137">
    <property type="entry name" value="DUF5110"/>
    <property type="match status" value="1"/>
</dbReference>
<evidence type="ECO:0000256" key="4">
    <source>
        <dbReference type="ARBA" id="ARBA00022729"/>
    </source>
</evidence>
<dbReference type="GO" id="GO:0005783">
    <property type="term" value="C:endoplasmic reticulum"/>
    <property type="evidence" value="ECO:0007669"/>
    <property type="project" value="UniProtKB-SubCell"/>
</dbReference>
<evidence type="ECO:0000256" key="12">
    <source>
        <dbReference type="SAM" id="SignalP"/>
    </source>
</evidence>
<evidence type="ECO:0000256" key="2">
    <source>
        <dbReference type="ARBA" id="ARBA00004833"/>
    </source>
</evidence>
<feature type="domain" description="Glycoside hydrolase family 31 TIM barrel" evidence="13">
    <location>
        <begin position="348"/>
        <end position="675"/>
    </location>
</feature>
<dbReference type="GO" id="GO:0090599">
    <property type="term" value="F:alpha-glucosidase activity"/>
    <property type="evidence" value="ECO:0000318"/>
    <property type="project" value="GO_Central"/>
</dbReference>
<evidence type="ECO:0000259" key="16">
    <source>
        <dbReference type="Pfam" id="PF21365"/>
    </source>
</evidence>
<feature type="domain" description="DUF5110" evidence="15">
    <location>
        <begin position="793"/>
        <end position="844"/>
    </location>
</feature>
<keyword evidence="6" id="KW-0256">Endoplasmic reticulum</keyword>
<feature type="domain" description="Glycosyl hydrolase family 31 C-terminal" evidence="16">
    <location>
        <begin position="684"/>
        <end position="774"/>
    </location>
</feature>
<dbReference type="Pfam" id="PF21365">
    <property type="entry name" value="Glyco_hydro_31_3rd"/>
    <property type="match status" value="1"/>
</dbReference>
<evidence type="ECO:0000256" key="7">
    <source>
        <dbReference type="ARBA" id="ARBA00023180"/>
    </source>
</evidence>
<evidence type="ECO:0000256" key="8">
    <source>
        <dbReference type="ARBA" id="ARBA00023295"/>
    </source>
</evidence>
<dbReference type="Pfam" id="PF13802">
    <property type="entry name" value="Gal_mutarotas_2"/>
    <property type="match status" value="1"/>
</dbReference>
<dbReference type="InterPro" id="IPR017853">
    <property type="entry name" value="GH"/>
</dbReference>
<proteinExistence type="inferred from homology"/>
<dbReference type="InterPro" id="IPR011013">
    <property type="entry name" value="Gal_mutarotase_sf_dom"/>
</dbReference>
<comment type="subcellular location">
    <subcellularLocation>
        <location evidence="1">Endoplasmic reticulum</location>
    </subcellularLocation>
</comment>
<feature type="chain" id="PRO_5011987925" description="Probable glucan 1,3-alpha-glucosidase" evidence="12">
    <location>
        <begin position="30"/>
        <end position="925"/>
    </location>
</feature>
<dbReference type="Gene3D" id="2.60.40.1180">
    <property type="entry name" value="Golgi alpha-mannosidase II"/>
    <property type="match status" value="2"/>
</dbReference>
<keyword evidence="8 11" id="KW-0326">Glycosidase</keyword>
<protein>
    <recommendedName>
        <fullName evidence="10">Probable glucan 1,3-alpha-glucosidase</fullName>
    </recommendedName>
    <alternativeName>
        <fullName evidence="9">Glucosidase II subunit alpha</fullName>
    </alternativeName>
</protein>
<reference evidence="17 18" key="1">
    <citation type="journal article" date="2014" name="Nat. Commun.">
        <title>Klebsormidium flaccidum genome reveals primary factors for plant terrestrial adaptation.</title>
        <authorList>
            <person name="Hori K."/>
            <person name="Maruyama F."/>
            <person name="Fujisawa T."/>
            <person name="Togashi T."/>
            <person name="Yamamoto N."/>
            <person name="Seo M."/>
            <person name="Sato S."/>
            <person name="Yamada T."/>
            <person name="Mori H."/>
            <person name="Tajima N."/>
            <person name="Moriyama T."/>
            <person name="Ikeuchi M."/>
            <person name="Watanabe M."/>
            <person name="Wada H."/>
            <person name="Kobayashi K."/>
            <person name="Saito M."/>
            <person name="Masuda T."/>
            <person name="Sasaki-Sekimoto Y."/>
            <person name="Mashiguchi K."/>
            <person name="Awai K."/>
            <person name="Shimojima M."/>
            <person name="Masuda S."/>
            <person name="Iwai M."/>
            <person name="Nobusawa T."/>
            <person name="Narise T."/>
            <person name="Kondo S."/>
            <person name="Saito H."/>
            <person name="Sato R."/>
            <person name="Murakawa M."/>
            <person name="Ihara Y."/>
            <person name="Oshima-Yamada Y."/>
            <person name="Ohtaka K."/>
            <person name="Satoh M."/>
            <person name="Sonobe K."/>
            <person name="Ishii M."/>
            <person name="Ohtani R."/>
            <person name="Kanamori-Sato M."/>
            <person name="Honoki R."/>
            <person name="Miyazaki D."/>
            <person name="Mochizuki H."/>
            <person name="Umetsu J."/>
            <person name="Higashi K."/>
            <person name="Shibata D."/>
            <person name="Kamiya Y."/>
            <person name="Sato N."/>
            <person name="Nakamura Y."/>
            <person name="Tabata S."/>
            <person name="Ida S."/>
            <person name="Kurokawa K."/>
            <person name="Ohta H."/>
        </authorList>
    </citation>
    <scope>NUCLEOTIDE SEQUENCE [LARGE SCALE GENOMIC DNA]</scope>
    <source>
        <strain evidence="17 18">NIES-2285</strain>
    </source>
</reference>
<feature type="signal peptide" evidence="12">
    <location>
        <begin position="1"/>
        <end position="29"/>
    </location>
</feature>
<accession>A0A1Y1HVQ8</accession>
<gene>
    <name evidence="17" type="ORF">KFL_001210040</name>
</gene>
<dbReference type="SUPFAM" id="SSF51011">
    <property type="entry name" value="Glycosyl hydrolase domain"/>
    <property type="match status" value="1"/>
</dbReference>
<dbReference type="FunFam" id="3.20.20.80:FF:000046">
    <property type="entry name" value="Glucosidase alpha, neutral C"/>
    <property type="match status" value="1"/>
</dbReference>
<keyword evidence="7" id="KW-0325">Glycoprotein</keyword>
<dbReference type="STRING" id="105231.A0A1Y1HVQ8"/>
<comment type="similarity">
    <text evidence="3 11">Belongs to the glycosyl hydrolase 31 family.</text>
</comment>
<dbReference type="GO" id="GO:0006491">
    <property type="term" value="P:N-glycan processing"/>
    <property type="evidence" value="ECO:0000318"/>
    <property type="project" value="GO_Central"/>
</dbReference>
<evidence type="ECO:0000313" key="17">
    <source>
        <dbReference type="EMBL" id="GAQ82710.1"/>
    </source>
</evidence>
<dbReference type="InterPro" id="IPR013780">
    <property type="entry name" value="Glyco_hydro_b"/>
</dbReference>
<evidence type="ECO:0000256" key="11">
    <source>
        <dbReference type="RuleBase" id="RU361185"/>
    </source>
</evidence>
<dbReference type="Proteomes" id="UP000054558">
    <property type="component" value="Unassembled WGS sequence"/>
</dbReference>
<organism evidence="17 18">
    <name type="scientific">Klebsormidium nitens</name>
    <name type="common">Green alga</name>
    <name type="synonym">Ulothrix nitens</name>
    <dbReference type="NCBI Taxonomy" id="105231"/>
    <lineage>
        <taxon>Eukaryota</taxon>
        <taxon>Viridiplantae</taxon>
        <taxon>Streptophyta</taxon>
        <taxon>Klebsormidiophyceae</taxon>
        <taxon>Klebsormidiales</taxon>
        <taxon>Klebsormidiaceae</taxon>
        <taxon>Klebsormidium</taxon>
    </lineage>
</organism>
<evidence type="ECO:0000256" key="1">
    <source>
        <dbReference type="ARBA" id="ARBA00004240"/>
    </source>
</evidence>
<dbReference type="OrthoDB" id="3237269at2759"/>
<keyword evidence="4 12" id="KW-0732">Signal</keyword>
<feature type="domain" description="Glycoside hydrolase family 31 N-terminal" evidence="14">
    <location>
        <begin position="86"/>
        <end position="295"/>
    </location>
</feature>
<dbReference type="PROSITE" id="PS51257">
    <property type="entry name" value="PROKAR_LIPOPROTEIN"/>
    <property type="match status" value="1"/>
</dbReference>
<keyword evidence="18" id="KW-1185">Reference proteome</keyword>
<dbReference type="InterPro" id="IPR048395">
    <property type="entry name" value="Glyco_hydro_31_C"/>
</dbReference>
<keyword evidence="5 11" id="KW-0378">Hydrolase</keyword>
<evidence type="ECO:0000259" key="15">
    <source>
        <dbReference type="Pfam" id="PF17137"/>
    </source>
</evidence>
<dbReference type="GO" id="GO:0005975">
    <property type="term" value="P:carbohydrate metabolic process"/>
    <property type="evidence" value="ECO:0007669"/>
    <property type="project" value="InterPro"/>
</dbReference>
<dbReference type="Gene3D" id="2.60.40.1760">
    <property type="entry name" value="glycosyl hydrolase (family 31)"/>
    <property type="match status" value="1"/>
</dbReference>
<dbReference type="OMA" id="TVHQPLW"/>
<dbReference type="CDD" id="cd06603">
    <property type="entry name" value="GH31_GANC_GANAB_alpha"/>
    <property type="match status" value="1"/>
</dbReference>
<evidence type="ECO:0000313" key="18">
    <source>
        <dbReference type="Proteomes" id="UP000054558"/>
    </source>
</evidence>
<name>A0A1Y1HVQ8_KLENI</name>
<evidence type="ECO:0000256" key="5">
    <source>
        <dbReference type="ARBA" id="ARBA00022801"/>
    </source>
</evidence>
<dbReference type="CDD" id="cd14752">
    <property type="entry name" value="GH31_N"/>
    <property type="match status" value="1"/>
</dbReference>
<dbReference type="PANTHER" id="PTHR22762:SF54">
    <property type="entry name" value="BCDNA.GH04962"/>
    <property type="match status" value="1"/>
</dbReference>
<dbReference type="SUPFAM" id="SSF51445">
    <property type="entry name" value="(Trans)glycosidases"/>
    <property type="match status" value="1"/>
</dbReference>
<dbReference type="PANTHER" id="PTHR22762">
    <property type="entry name" value="ALPHA-GLUCOSIDASE"/>
    <property type="match status" value="1"/>
</dbReference>
<evidence type="ECO:0000259" key="13">
    <source>
        <dbReference type="Pfam" id="PF01055"/>
    </source>
</evidence>
<dbReference type="InterPro" id="IPR000322">
    <property type="entry name" value="Glyco_hydro_31_TIM"/>
</dbReference>
<evidence type="ECO:0000256" key="3">
    <source>
        <dbReference type="ARBA" id="ARBA00007806"/>
    </source>
</evidence>
<evidence type="ECO:0000256" key="6">
    <source>
        <dbReference type="ARBA" id="ARBA00022824"/>
    </source>
</evidence>
<dbReference type="Pfam" id="PF01055">
    <property type="entry name" value="Glyco_hydro_31_2nd"/>
    <property type="match status" value="1"/>
</dbReference>
<dbReference type="AlphaFoldDB" id="A0A1Y1HVQ8"/>